<dbReference type="InterPro" id="IPR011542">
    <property type="entry name" value="SUF_FeS_clus_asmbl_SufD"/>
</dbReference>
<sequence length="399" mass="42857">MTAALIPQFKGRAGWEFTDISKLDFDAYPDTGAGDASAADATPIVPDFDDAIRVVQVDGTTIELPDGLPEGVTVTSLENAIAQGLVPEGRLGGLVDTSSDAFIARNEADGRGGLFVHIAKGVQLDRPIQTTIVQATAATTLNQRTLIVMEEGSKAEVWDQVLSSSEDLNSLMTTVVELHVGDAAHLRYIGIQGLSEKSWVFGTQQGQIGRDATLDWVALGFGAAKGRVRIASRLAGSGAHGKVTGAYASRNGQHLDFDTFQEHAAPNTVSDLAFRGVLADRSTSVWKGMIRVDPVAQQTDAFQESRNLLLSRKAHADAIPGLEIEADDVRCTHAAAIAQLDEDQIFYLRSRGLPENQARRLVIEGFLAELVERFEAGRSRDALASALEERLDLVLLKTV</sequence>
<name>A0A6J7EFP2_9ZZZZ</name>
<dbReference type="GO" id="GO:0016226">
    <property type="term" value="P:iron-sulfur cluster assembly"/>
    <property type="evidence" value="ECO:0007669"/>
    <property type="project" value="InterPro"/>
</dbReference>
<feature type="domain" description="SUF system FeS cluster assembly SufBD core" evidence="1">
    <location>
        <begin position="136"/>
        <end position="366"/>
    </location>
</feature>
<proteinExistence type="predicted"/>
<dbReference type="AlphaFoldDB" id="A0A6J7EFP2"/>
<evidence type="ECO:0000259" key="1">
    <source>
        <dbReference type="Pfam" id="PF01458"/>
    </source>
</evidence>
<reference evidence="3" key="1">
    <citation type="submission" date="2020-05" db="EMBL/GenBank/DDBJ databases">
        <authorList>
            <person name="Chiriac C."/>
            <person name="Salcher M."/>
            <person name="Ghai R."/>
            <person name="Kavagutti S V."/>
        </authorList>
    </citation>
    <scope>NUCLEOTIDE SEQUENCE</scope>
</reference>
<evidence type="ECO:0000313" key="3">
    <source>
        <dbReference type="EMBL" id="CAB4881736.1"/>
    </source>
</evidence>
<dbReference type="SUPFAM" id="SSF101960">
    <property type="entry name" value="Stabilizer of iron transporter SufD"/>
    <property type="match status" value="1"/>
</dbReference>
<dbReference type="PANTHER" id="PTHR43575:SF1">
    <property type="entry name" value="PROTEIN ABCI7, CHLOROPLASTIC"/>
    <property type="match status" value="1"/>
</dbReference>
<dbReference type="InterPro" id="IPR055346">
    <property type="entry name" value="Fe-S_cluster_assembly_SufBD"/>
</dbReference>
<dbReference type="Pfam" id="PF19295">
    <property type="entry name" value="SufBD_N"/>
    <property type="match status" value="1"/>
</dbReference>
<evidence type="ECO:0000259" key="2">
    <source>
        <dbReference type="Pfam" id="PF19295"/>
    </source>
</evidence>
<dbReference type="InterPro" id="IPR045595">
    <property type="entry name" value="SufBD_N"/>
</dbReference>
<dbReference type="InterPro" id="IPR037284">
    <property type="entry name" value="SUF_FeS_clus_asmbl_SufBD_sf"/>
</dbReference>
<dbReference type="Pfam" id="PF01458">
    <property type="entry name" value="SUFBD_core"/>
    <property type="match status" value="1"/>
</dbReference>
<accession>A0A6J7EFP2</accession>
<gene>
    <name evidence="3" type="ORF">UFOPK3444_01496</name>
</gene>
<organism evidence="3">
    <name type="scientific">freshwater metagenome</name>
    <dbReference type="NCBI Taxonomy" id="449393"/>
    <lineage>
        <taxon>unclassified sequences</taxon>
        <taxon>metagenomes</taxon>
        <taxon>ecological metagenomes</taxon>
    </lineage>
</organism>
<feature type="domain" description="SUF system FeS cluster assembly SufBD N-terminal" evidence="2">
    <location>
        <begin position="66"/>
        <end position="129"/>
    </location>
</feature>
<dbReference type="PANTHER" id="PTHR43575">
    <property type="entry name" value="PROTEIN ABCI7, CHLOROPLASTIC"/>
    <property type="match status" value="1"/>
</dbReference>
<dbReference type="EMBL" id="CAFBLU010000039">
    <property type="protein sequence ID" value="CAB4881736.1"/>
    <property type="molecule type" value="Genomic_DNA"/>
</dbReference>
<dbReference type="InterPro" id="IPR000825">
    <property type="entry name" value="SUF_FeS_clus_asmbl_SufBD_core"/>
</dbReference>
<protein>
    <submittedName>
        <fullName evidence="3">Unannotated protein</fullName>
    </submittedName>
</protein>
<dbReference type="NCBIfam" id="TIGR01981">
    <property type="entry name" value="sufD"/>
    <property type="match status" value="1"/>
</dbReference>